<dbReference type="KEGG" id="sku:Sulku_1332"/>
<dbReference type="HOGENOM" id="CLU_3158605_0_0_7"/>
<evidence type="ECO:0000256" key="1">
    <source>
        <dbReference type="SAM" id="Phobius"/>
    </source>
</evidence>
<dbReference type="EMBL" id="CP002355">
    <property type="protein sequence ID" value="ADR33995.1"/>
    <property type="molecule type" value="Genomic_DNA"/>
</dbReference>
<sequence length="48" mass="5807">MSLSRKKYLHTEIFVYILFLLEGKFFVLTAIMHLFLFHPTLKKSNYLN</sequence>
<reference evidence="2 3" key="1">
    <citation type="journal article" date="2012" name="Stand. Genomic Sci.">
        <title>Complete genome sequence of the sulfur compounds oxidizing chemolithoautotroph Sulfuricurvum kujiense type strain (YK-1(T)).</title>
        <authorList>
            <person name="Han C."/>
            <person name="Kotsyurbenko O."/>
            <person name="Chertkov O."/>
            <person name="Held B."/>
            <person name="Lapidus A."/>
            <person name="Nolan M."/>
            <person name="Lucas S."/>
            <person name="Hammon N."/>
            <person name="Deshpande S."/>
            <person name="Cheng J.F."/>
            <person name="Tapia R."/>
            <person name="Goodwin L.A."/>
            <person name="Pitluck S."/>
            <person name="Liolios K."/>
            <person name="Pagani I."/>
            <person name="Ivanova N."/>
            <person name="Mavromatis K."/>
            <person name="Mikhailova N."/>
            <person name="Pati A."/>
            <person name="Chen A."/>
            <person name="Palaniappan K."/>
            <person name="Land M."/>
            <person name="Hauser L."/>
            <person name="Chang Y.J."/>
            <person name="Jeffries C.D."/>
            <person name="Brambilla E.M."/>
            <person name="Rohde M."/>
            <person name="Spring S."/>
            <person name="Sikorski J."/>
            <person name="Goker M."/>
            <person name="Woyke T."/>
            <person name="Bristow J."/>
            <person name="Eisen J.A."/>
            <person name="Markowitz V."/>
            <person name="Hugenholtz P."/>
            <person name="Kyrpides N.C."/>
            <person name="Klenk H.P."/>
            <person name="Detter J.C."/>
        </authorList>
    </citation>
    <scope>NUCLEOTIDE SEQUENCE [LARGE SCALE GENOMIC DNA]</scope>
    <source>
        <strain evidence="3">ATCC BAA-921 / DSM 16994 / JCM 11577 / YK-1</strain>
    </source>
</reference>
<keyword evidence="1" id="KW-1133">Transmembrane helix</keyword>
<organism evidence="2 3">
    <name type="scientific">Sulfuricurvum kujiense (strain ATCC BAA-921 / DSM 16994 / JCM 11577 / YK-1)</name>
    <dbReference type="NCBI Taxonomy" id="709032"/>
    <lineage>
        <taxon>Bacteria</taxon>
        <taxon>Pseudomonadati</taxon>
        <taxon>Campylobacterota</taxon>
        <taxon>Epsilonproteobacteria</taxon>
        <taxon>Campylobacterales</taxon>
        <taxon>Sulfurimonadaceae</taxon>
        <taxon>Sulfuricurvum</taxon>
    </lineage>
</organism>
<keyword evidence="3" id="KW-1185">Reference proteome</keyword>
<accession>E4TY75</accession>
<protein>
    <submittedName>
        <fullName evidence="2">Uncharacterized protein</fullName>
    </submittedName>
</protein>
<dbReference type="AlphaFoldDB" id="E4TY75"/>
<evidence type="ECO:0000313" key="2">
    <source>
        <dbReference type="EMBL" id="ADR33995.1"/>
    </source>
</evidence>
<proteinExistence type="predicted"/>
<keyword evidence="1" id="KW-0472">Membrane</keyword>
<keyword evidence="1" id="KW-0812">Transmembrane</keyword>
<evidence type="ECO:0000313" key="3">
    <source>
        <dbReference type="Proteomes" id="UP000008721"/>
    </source>
</evidence>
<dbReference type="STRING" id="709032.Sulku_1332"/>
<name>E4TY75_SULKY</name>
<gene>
    <name evidence="2" type="ordered locus">Sulku_1332</name>
</gene>
<dbReference type="Proteomes" id="UP000008721">
    <property type="component" value="Chromosome"/>
</dbReference>
<feature type="transmembrane region" description="Helical" evidence="1">
    <location>
        <begin position="13"/>
        <end position="37"/>
    </location>
</feature>